<feature type="compositionally biased region" description="Basic and acidic residues" evidence="1">
    <location>
        <begin position="102"/>
        <end position="111"/>
    </location>
</feature>
<dbReference type="EMBL" id="BTGU01000221">
    <property type="protein sequence ID" value="GMN65229.1"/>
    <property type="molecule type" value="Genomic_DNA"/>
</dbReference>
<name>A0AA88E006_FICCA</name>
<protein>
    <submittedName>
        <fullName evidence="2">Uncharacterized protein</fullName>
    </submittedName>
</protein>
<dbReference type="AlphaFoldDB" id="A0AA88E006"/>
<gene>
    <name evidence="2" type="ORF">TIFTF001_034292</name>
</gene>
<sequence length="122" mass="13606">MVGTRGRDFMAALRWSSCDGPEVKLTQWPRGRAHLVSSWGQSRVRGPAWGVFEASELRPRVRNSRQKTRMRALLLRPHSEGAPQVRGPTWGFKAKAPCGGPRGRDPTRNLEAEALPRGLEGH</sequence>
<comment type="caution">
    <text evidence="2">The sequence shown here is derived from an EMBL/GenBank/DDBJ whole genome shotgun (WGS) entry which is preliminary data.</text>
</comment>
<reference evidence="2" key="1">
    <citation type="submission" date="2023-07" db="EMBL/GenBank/DDBJ databases">
        <title>draft genome sequence of fig (Ficus carica).</title>
        <authorList>
            <person name="Takahashi T."/>
            <person name="Nishimura K."/>
        </authorList>
    </citation>
    <scope>NUCLEOTIDE SEQUENCE</scope>
</reference>
<proteinExistence type="predicted"/>
<keyword evidence="3" id="KW-1185">Reference proteome</keyword>
<evidence type="ECO:0000313" key="2">
    <source>
        <dbReference type="EMBL" id="GMN65229.1"/>
    </source>
</evidence>
<evidence type="ECO:0000313" key="3">
    <source>
        <dbReference type="Proteomes" id="UP001187192"/>
    </source>
</evidence>
<evidence type="ECO:0000256" key="1">
    <source>
        <dbReference type="SAM" id="MobiDB-lite"/>
    </source>
</evidence>
<accession>A0AA88E006</accession>
<feature type="region of interest" description="Disordered" evidence="1">
    <location>
        <begin position="75"/>
        <end position="122"/>
    </location>
</feature>
<organism evidence="2 3">
    <name type="scientific">Ficus carica</name>
    <name type="common">Common fig</name>
    <dbReference type="NCBI Taxonomy" id="3494"/>
    <lineage>
        <taxon>Eukaryota</taxon>
        <taxon>Viridiplantae</taxon>
        <taxon>Streptophyta</taxon>
        <taxon>Embryophyta</taxon>
        <taxon>Tracheophyta</taxon>
        <taxon>Spermatophyta</taxon>
        <taxon>Magnoliopsida</taxon>
        <taxon>eudicotyledons</taxon>
        <taxon>Gunneridae</taxon>
        <taxon>Pentapetalae</taxon>
        <taxon>rosids</taxon>
        <taxon>fabids</taxon>
        <taxon>Rosales</taxon>
        <taxon>Moraceae</taxon>
        <taxon>Ficeae</taxon>
        <taxon>Ficus</taxon>
    </lineage>
</organism>
<dbReference type="Proteomes" id="UP001187192">
    <property type="component" value="Unassembled WGS sequence"/>
</dbReference>